<feature type="domain" description="Phage conserved hypothetical protein C-terminal" evidence="1">
    <location>
        <begin position="218"/>
        <end position="289"/>
    </location>
</feature>
<dbReference type="Proteomes" id="UP000186277">
    <property type="component" value="Unassembled WGS sequence"/>
</dbReference>
<dbReference type="AlphaFoldDB" id="A0A1Q5U8I8"/>
<evidence type="ECO:0000313" key="3">
    <source>
        <dbReference type="Proteomes" id="UP000186277"/>
    </source>
</evidence>
<dbReference type="Gene3D" id="1.10.10.10">
    <property type="entry name" value="Winged helix-like DNA-binding domain superfamily/Winged helix DNA-binding domain"/>
    <property type="match status" value="1"/>
</dbReference>
<accession>A0A1Q5U8I8</accession>
<organism evidence="2 3">
    <name type="scientific">Xenorhabdus thuongxuanensis</name>
    <dbReference type="NCBI Taxonomy" id="1873484"/>
    <lineage>
        <taxon>Bacteria</taxon>
        <taxon>Pseudomonadati</taxon>
        <taxon>Pseudomonadota</taxon>
        <taxon>Gammaproteobacteria</taxon>
        <taxon>Enterobacterales</taxon>
        <taxon>Morganellaceae</taxon>
        <taxon>Xenorhabdus</taxon>
    </lineage>
</organism>
<protein>
    <submittedName>
        <fullName evidence="2">Replication protein</fullName>
    </submittedName>
</protein>
<proteinExistence type="predicted"/>
<gene>
    <name evidence="2" type="ORF">Xentx_00455</name>
</gene>
<evidence type="ECO:0000259" key="1">
    <source>
        <dbReference type="Pfam" id="PF09524"/>
    </source>
</evidence>
<keyword evidence="3" id="KW-1185">Reference proteome</keyword>
<dbReference type="Pfam" id="PF09524">
    <property type="entry name" value="Phg_2220_C"/>
    <property type="match status" value="1"/>
</dbReference>
<evidence type="ECO:0000313" key="2">
    <source>
        <dbReference type="EMBL" id="OKP08784.1"/>
    </source>
</evidence>
<dbReference type="RefSeq" id="WP_074018648.1">
    <property type="nucleotide sequence ID" value="NZ_CAWMWP010000043.1"/>
</dbReference>
<comment type="caution">
    <text evidence="2">The sequence shown here is derived from an EMBL/GenBank/DDBJ whole genome shotgun (WGS) entry which is preliminary data.</text>
</comment>
<reference evidence="2 3" key="1">
    <citation type="submission" date="2016-09" db="EMBL/GenBank/DDBJ databases">
        <title>Xenorhabdus thuongxuanensis sp. nov. and Xenorhabdus eapokensis sp. nov., isolated from Steinernema species.</title>
        <authorList>
            <person name="Kaempfer P."/>
            <person name="Tobias N.J."/>
            <person name="Phan Ke L."/>
            <person name="Bode H.B."/>
            <person name="Glaeser S.P."/>
        </authorList>
    </citation>
    <scope>NUCLEOTIDE SEQUENCE [LARGE SCALE GENOMIC DNA]</scope>
    <source>
        <strain evidence="2 3">30TX1</strain>
    </source>
</reference>
<dbReference type="EMBL" id="MKGR01000002">
    <property type="protein sequence ID" value="OKP08784.1"/>
    <property type="molecule type" value="Genomic_DNA"/>
</dbReference>
<sequence>MDKQNITPVVSEIGKINITGNVIPAVWWQFIKFPSGKPDSTAIILLSEIVYWYRPTEIRDELTGELKGFRKRFHSDKLQRSYQSFSDQFGFTKREVTDALKRLRDHGFITLELRKINTANGIVNNVLFIEPVVDTLINIINPNALSDCQTKDESVSSPPVTLKRNRGYVEMEEGLRQDVIAPTLKRKTNTEITTEITTETNSSCQVPTEPDHNPAQQVLVYFNQVTGSNYRDGKTTMGYIRARLGDGYTVDDLKLITDYLTTKWRDDGKMRDYLRPKTLFGPENCTEYFDKACKWDKAGRPACVNGRWLKAGETGITIDTVERDATFRLLFSTGWNPANRIQELAAQLARKAGIGRMSEVPALAAWRGIWKQAAEQAAKEQHVDQ</sequence>
<dbReference type="InterPro" id="IPR036388">
    <property type="entry name" value="WH-like_DNA-bd_sf"/>
</dbReference>
<dbReference type="InterPro" id="IPR011741">
    <property type="entry name" value="Phg_2220_C"/>
</dbReference>
<name>A0A1Q5U8I8_9GAMM</name>